<dbReference type="AlphaFoldDB" id="A0A1I4JSZ7"/>
<keyword evidence="3" id="KW-1185">Reference proteome</keyword>
<dbReference type="PANTHER" id="PTHR43792:SF1">
    <property type="entry name" value="N-ACETYLTRANSFERASE DOMAIN-CONTAINING PROTEIN"/>
    <property type="match status" value="1"/>
</dbReference>
<dbReference type="PROSITE" id="PS51186">
    <property type="entry name" value="GNAT"/>
    <property type="match status" value="1"/>
</dbReference>
<dbReference type="GO" id="GO:0016747">
    <property type="term" value="F:acyltransferase activity, transferring groups other than amino-acyl groups"/>
    <property type="evidence" value="ECO:0007669"/>
    <property type="project" value="InterPro"/>
</dbReference>
<dbReference type="EMBL" id="FOTW01000006">
    <property type="protein sequence ID" value="SFL69708.1"/>
    <property type="molecule type" value="Genomic_DNA"/>
</dbReference>
<evidence type="ECO:0000313" key="3">
    <source>
        <dbReference type="Proteomes" id="UP000199470"/>
    </source>
</evidence>
<gene>
    <name evidence="2" type="ORF">SAMN02982985_01207</name>
</gene>
<organism evidence="2 3">
    <name type="scientific">Rugamonas rubra</name>
    <dbReference type="NCBI Taxonomy" id="758825"/>
    <lineage>
        <taxon>Bacteria</taxon>
        <taxon>Pseudomonadati</taxon>
        <taxon>Pseudomonadota</taxon>
        <taxon>Betaproteobacteria</taxon>
        <taxon>Burkholderiales</taxon>
        <taxon>Oxalobacteraceae</taxon>
        <taxon>Telluria group</taxon>
        <taxon>Rugamonas</taxon>
    </lineage>
</organism>
<dbReference type="OrthoDB" id="9798081at2"/>
<dbReference type="InterPro" id="IPR051531">
    <property type="entry name" value="N-acetyltransferase"/>
</dbReference>
<dbReference type="SUPFAM" id="SSF55729">
    <property type="entry name" value="Acyl-CoA N-acyltransferases (Nat)"/>
    <property type="match status" value="1"/>
</dbReference>
<dbReference type="PANTHER" id="PTHR43792">
    <property type="entry name" value="GNAT FAMILY, PUTATIVE (AFU_ORTHOLOGUE AFUA_3G00765)-RELATED-RELATED"/>
    <property type="match status" value="1"/>
</dbReference>
<sequence length="174" mass="19476">MHILDTERLTLRTIEVDDAAFYLELVNDPSWLRYIGDRNIRTLEQSRAYIEQVPCAMQRELGHSMYVIELKDGGAAIGMCGLIKRDTLPDVDIGYAIRPAWWGRGFAYEAAAAVLAYGRDRVGLKRLLGITNPDNIVSNRLLQKLGLALVETTILGAEQRPTNLYRLEFAAAPA</sequence>
<reference evidence="2 3" key="1">
    <citation type="submission" date="2016-10" db="EMBL/GenBank/DDBJ databases">
        <authorList>
            <person name="de Groot N.N."/>
        </authorList>
    </citation>
    <scope>NUCLEOTIDE SEQUENCE [LARGE SCALE GENOMIC DNA]</scope>
    <source>
        <strain evidence="2 3">ATCC 43154</strain>
    </source>
</reference>
<dbReference type="Gene3D" id="3.40.630.30">
    <property type="match status" value="1"/>
</dbReference>
<keyword evidence="2" id="KW-0808">Transferase</keyword>
<protein>
    <submittedName>
        <fullName evidence="2">Protein N-acetyltransferase, RimJ/RimL family</fullName>
    </submittedName>
</protein>
<name>A0A1I4JSZ7_9BURK</name>
<dbReference type="InterPro" id="IPR000182">
    <property type="entry name" value="GNAT_dom"/>
</dbReference>
<evidence type="ECO:0000259" key="1">
    <source>
        <dbReference type="PROSITE" id="PS51186"/>
    </source>
</evidence>
<dbReference type="STRING" id="758825.SAMN02982985_01207"/>
<evidence type="ECO:0000313" key="2">
    <source>
        <dbReference type="EMBL" id="SFL69708.1"/>
    </source>
</evidence>
<dbReference type="InterPro" id="IPR016181">
    <property type="entry name" value="Acyl_CoA_acyltransferase"/>
</dbReference>
<dbReference type="RefSeq" id="WP_093385017.1">
    <property type="nucleotide sequence ID" value="NZ_FOTW01000006.1"/>
</dbReference>
<dbReference type="Pfam" id="PF13302">
    <property type="entry name" value="Acetyltransf_3"/>
    <property type="match status" value="1"/>
</dbReference>
<feature type="domain" description="N-acetyltransferase" evidence="1">
    <location>
        <begin position="9"/>
        <end position="172"/>
    </location>
</feature>
<dbReference type="Proteomes" id="UP000199470">
    <property type="component" value="Unassembled WGS sequence"/>
</dbReference>
<proteinExistence type="predicted"/>
<accession>A0A1I4JSZ7</accession>